<keyword evidence="8" id="KW-0472">Membrane</keyword>
<evidence type="ECO:0000256" key="2">
    <source>
        <dbReference type="ARBA" id="ARBA00012513"/>
    </source>
</evidence>
<dbReference type="InterPro" id="IPR000719">
    <property type="entry name" value="Prot_kinase_dom"/>
</dbReference>
<proteinExistence type="inferred from homology"/>
<dbReference type="PANTHER" id="PTHR43671:SF13">
    <property type="entry name" value="SERINE_THREONINE-PROTEIN KINASE NEK2"/>
    <property type="match status" value="1"/>
</dbReference>
<keyword evidence="11" id="KW-1185">Reference proteome</keyword>
<keyword evidence="8" id="KW-0812">Transmembrane</keyword>
<dbReference type="SUPFAM" id="SSF56112">
    <property type="entry name" value="Protein kinase-like (PK-like)"/>
    <property type="match status" value="2"/>
</dbReference>
<dbReference type="PROSITE" id="PS00107">
    <property type="entry name" value="PROTEIN_KINASE_ATP"/>
    <property type="match status" value="1"/>
</dbReference>
<dbReference type="Gene3D" id="1.10.510.10">
    <property type="entry name" value="Transferase(Phosphotransferase) domain 1"/>
    <property type="match status" value="2"/>
</dbReference>
<dbReference type="EC" id="2.7.11.1" evidence="2"/>
<keyword evidence="8" id="KW-1133">Transmembrane helix</keyword>
<name>A0A060S4R0_PLARE</name>
<feature type="transmembrane region" description="Helical" evidence="8">
    <location>
        <begin position="326"/>
        <end position="349"/>
    </location>
</feature>
<evidence type="ECO:0000256" key="3">
    <source>
        <dbReference type="ARBA" id="ARBA00022679"/>
    </source>
</evidence>
<evidence type="ECO:0000256" key="8">
    <source>
        <dbReference type="SAM" id="Phobius"/>
    </source>
</evidence>
<evidence type="ECO:0000256" key="5">
    <source>
        <dbReference type="ARBA" id="ARBA00022777"/>
    </source>
</evidence>
<feature type="binding site" evidence="7">
    <location>
        <position position="1007"/>
    </location>
    <ligand>
        <name>ATP</name>
        <dbReference type="ChEBI" id="CHEBI:30616"/>
    </ligand>
</feature>
<reference evidence="10" key="1">
    <citation type="submission" date="2014-01" db="EMBL/GenBank/DDBJ databases">
        <authorList>
            <person name="Aslett M."/>
        </authorList>
    </citation>
    <scope>NUCLEOTIDE SEQUENCE</scope>
    <source>
        <strain evidence="10">CDC</strain>
    </source>
</reference>
<reference evidence="10" key="2">
    <citation type="submission" date="2014-05" db="EMBL/GenBank/DDBJ databases">
        <title>The genome sequences of chimpanzee malaria parasites reveal the path to human adaptation.</title>
        <authorList>
            <person name="Otto T.D."/>
            <person name="Rayner J.C."/>
            <person name="Boehme U."/>
            <person name="Pain A."/>
            <person name="Spottiswoode N."/>
            <person name="Sanders M."/>
            <person name="Quail M."/>
            <person name="Ollomo B."/>
            <person name="Renaud F."/>
            <person name="Thomas A.W."/>
            <person name="Prugnolle F."/>
            <person name="Conway D.J."/>
            <person name="Newbold C."/>
            <person name="Berriman M."/>
        </authorList>
    </citation>
    <scope>NUCLEOTIDE SEQUENCE [LARGE SCALE GENOMIC DNA]</scope>
    <source>
        <strain evidence="10">CDC</strain>
    </source>
</reference>
<dbReference type="VEuPathDB" id="PlasmoDB:PRCDC_1433200"/>
<protein>
    <recommendedName>
        <fullName evidence="2">non-specific serine/threonine protein kinase</fullName>
        <ecNumber evidence="2">2.7.11.1</ecNumber>
    </recommendedName>
</protein>
<evidence type="ECO:0000256" key="7">
    <source>
        <dbReference type="PROSITE-ProRule" id="PRU10141"/>
    </source>
</evidence>
<dbReference type="PROSITE" id="PS50011">
    <property type="entry name" value="PROTEIN_KINASE_DOM"/>
    <property type="match status" value="1"/>
</dbReference>
<dbReference type="InterPro" id="IPR017441">
    <property type="entry name" value="Protein_kinase_ATP_BS"/>
</dbReference>
<dbReference type="VEuPathDB" id="PlasmoDB:PRG01_1433900"/>
<keyword evidence="5 10" id="KW-0418">Kinase</keyword>
<evidence type="ECO:0000256" key="6">
    <source>
        <dbReference type="ARBA" id="ARBA00022840"/>
    </source>
</evidence>
<dbReference type="GO" id="GO:0005524">
    <property type="term" value="F:ATP binding"/>
    <property type="evidence" value="ECO:0007669"/>
    <property type="project" value="UniProtKB-UniRule"/>
</dbReference>
<feature type="domain" description="Protein kinase" evidence="9">
    <location>
        <begin position="974"/>
        <end position="1487"/>
    </location>
</feature>
<dbReference type="PANTHER" id="PTHR43671">
    <property type="entry name" value="SERINE/THREONINE-PROTEIN KINASE NEK"/>
    <property type="match status" value="1"/>
</dbReference>
<keyword evidence="6 7" id="KW-0067">ATP-binding</keyword>
<dbReference type="GO" id="GO:0004674">
    <property type="term" value="F:protein serine/threonine kinase activity"/>
    <property type="evidence" value="ECO:0007669"/>
    <property type="project" value="UniProtKB-EC"/>
</dbReference>
<accession>A0A060S4R0</accession>
<keyword evidence="4 7" id="KW-0547">Nucleotide-binding</keyword>
<feature type="transmembrane region" description="Helical" evidence="8">
    <location>
        <begin position="235"/>
        <end position="257"/>
    </location>
</feature>
<dbReference type="EMBL" id="HG810775">
    <property type="protein sequence ID" value="CDO66806.1"/>
    <property type="molecule type" value="Genomic_DNA"/>
</dbReference>
<dbReference type="InterPro" id="IPR050660">
    <property type="entry name" value="NEK_Ser/Thr_kinase"/>
</dbReference>
<gene>
    <name evidence="10" type="ORF">PRCDC_1433200</name>
</gene>
<sequence>MENPFVLKYKDDQLLEHILINFIYKKKDCLKNIFINNGNEKDLFFEPNIFNYIYSYLFKRSKIKKRRIKKNDSYLLSNKRTKKLLYLDCSKNNYQRKRNIHIGKVKRRGIYNNIPSSFYKLFRNKKKMKYIQSLYVIIKKLFLIIMNKKGNFNPTIRYLFLLKNLMNIFYKYFSIYIIRCVYIKYNNNNNNNDIIIKSYNSYRKKCSIKNFLFLYFKNMKSSIKLTDEYMFMKNYLLFIFIINEMFYIYIWLLYVCLHKYTYDTKKIYLLLKIIGDDNYGSFIFSSKQICTCKRKDTRDISFFLFLLRKNYMKERKKLKYKNYKRIICFAWIYKIIKNIHFLVSLYKVICYEEEYTVSLTMYRKYILLLFILKIFKIIKIYSFQSTHPFFFTTVKRKDILNNKNYNYYYNNKSMIKRKYYLKILHIFHIIYEQFIFLLSKKKLYLYFELFFILNSKRYNKKEENNSYRFSRTIIYNIINNNNYYNYTNVNIVDRTYDKNNLKNKQKKYTILLLYLYYKIYEHFLELYKKDNEWYPKKEKDNYYIMKCMKCIKCMKCMKCIKCMKYKKNMFLLSQKNSFFVHLINKYFVLFILLYSMNRKTNITLHFIKTYIQILFLISQRKNLFVQFYFYKINLLTYFLYCINQIIISKQNNYPNYCIELKKQTKQNYNILGLYEKEKNNSHITYDKKSTTLGIPSLKLKRIQDMLQKKSNVKENNHKVYYYKNKKKKFFFLKTIFKCTHYIFSFKRNIIYPTLFSTKMVVDYLNKNVREKKKKKKKKKYYTHYILNTRKKKYYTHYILNTRKKKMKTPLCMNHSNLHMNEEKIVSSFFSTQINDDVIFEWIIYLIFSLITSYNKKDINFLYFNENYYDDNYHNNILYSKLEKKLFTSQKLKIIIYKHIKTLHDNFSFFKDFKKVEDVNIMNIVQAFIFMNKKIKNKIKNRIKNIINNKSSVHLHILFNLSIIIYNKSKFCKHFIIQKKVGQGAYGKIYLCHYPSNIKTKQNTCVVKFIDIPENMNQNYIFRNIYNEIKALVILNKVYNNIKNNKIGNYGLILNDDDKKCDFSYYILMHYYISSLKELINKQHDNYMKQLKRVQLKNVVNGFVSFENINDIKKKKKKKKKKKYIYIYLSNNKPYIFNKSYFYHINMCKNKYRILYYLLLKKISSIKCIKYTYVLFILHLFIQIMDKLKKIHKKGIAHFDLNTNNIMINYNKKFLLDSFISTNTDYIYHHKDQMIRNKPILTINNINKQHMNHIYNEPIKKCKHDNQHLYVPSINIYDFGECKFFFNNTDFIFLRKNRGNEISSAPELLINTHKNINKYKSNPYHNKRIKIKNKINNIIQNNINHIKKCKIFIKCKEKQKRKLLFYVFYKQKKKKSTYPFNYVQHLIFKMKTKLKNLYILKKKKKKIFSTDIWLLGLLLYEMITKKQVFNLSNFLYIKLYKRKDLLNNIINNNIDQHFKYIKYLLYNTINFNIKNRKSLNHLRRQTYALYNLYMNILRKHQTVLQILNQVE</sequence>
<evidence type="ECO:0000256" key="1">
    <source>
        <dbReference type="ARBA" id="ARBA00010886"/>
    </source>
</evidence>
<evidence type="ECO:0000256" key="4">
    <source>
        <dbReference type="ARBA" id="ARBA00022741"/>
    </source>
</evidence>
<dbReference type="PhylomeDB" id="A0A060S4R0"/>
<evidence type="ECO:0000313" key="11">
    <source>
        <dbReference type="Proteomes" id="UP000027581"/>
    </source>
</evidence>
<organism evidence="10 11">
    <name type="scientific">Plasmodium reichenowi</name>
    <dbReference type="NCBI Taxonomy" id="5854"/>
    <lineage>
        <taxon>Eukaryota</taxon>
        <taxon>Sar</taxon>
        <taxon>Alveolata</taxon>
        <taxon>Apicomplexa</taxon>
        <taxon>Aconoidasida</taxon>
        <taxon>Haemosporida</taxon>
        <taxon>Plasmodiidae</taxon>
        <taxon>Plasmodium</taxon>
        <taxon>Plasmodium (Laverania)</taxon>
    </lineage>
</organism>
<dbReference type="InterPro" id="IPR011009">
    <property type="entry name" value="Kinase-like_dom_sf"/>
</dbReference>
<evidence type="ECO:0000313" key="10">
    <source>
        <dbReference type="EMBL" id="CDO66806.1"/>
    </source>
</evidence>
<feature type="transmembrane region" description="Helical" evidence="8">
    <location>
        <begin position="419"/>
        <end position="437"/>
    </location>
</feature>
<keyword evidence="3 10" id="KW-0808">Transferase</keyword>
<evidence type="ECO:0000259" key="9">
    <source>
        <dbReference type="PROSITE" id="PS50011"/>
    </source>
</evidence>
<comment type="similarity">
    <text evidence="1">Belongs to the protein kinase superfamily. NEK Ser/Thr protein kinase family. NIMA subfamily.</text>
</comment>
<dbReference type="Proteomes" id="UP000027581">
    <property type="component" value="Unassembled WGS sequence"/>
</dbReference>